<keyword evidence="2" id="KW-1185">Reference proteome</keyword>
<dbReference type="InterPro" id="IPR027396">
    <property type="entry name" value="DsrEFH-like"/>
</dbReference>
<sequence>MATLHLVSHSPFTDSRLASCLRLLDSDDALLLMGDAVYALCNGTSFREELESLAASISVFALTEDLQARDLTQTLPIRVKSIGYPEFVKLSCHYLRINSWL</sequence>
<comment type="caution">
    <text evidence="1">The sequence shown here is derived from an EMBL/GenBank/DDBJ whole genome shotgun (WGS) entry which is preliminary data.</text>
</comment>
<dbReference type="PANTHER" id="PTHR37526">
    <property type="entry name" value="PROTEIN TUSB"/>
    <property type="match status" value="1"/>
</dbReference>
<gene>
    <name evidence="1" type="ORF">FHR87_000004</name>
</gene>
<dbReference type="GO" id="GO:0002143">
    <property type="term" value="P:tRNA wobble position uridine thiolation"/>
    <property type="evidence" value="ECO:0007669"/>
    <property type="project" value="InterPro"/>
</dbReference>
<reference evidence="1 2" key="1">
    <citation type="submission" date="2020-08" db="EMBL/GenBank/DDBJ databases">
        <title>Genomic Encyclopedia of Type Strains, Phase III (KMG-III): the genomes of soil and plant-associated and newly described type strains.</title>
        <authorList>
            <person name="Whitman W."/>
        </authorList>
    </citation>
    <scope>NUCLEOTIDE SEQUENCE [LARGE SCALE GENOMIC DNA]</scope>
    <source>
        <strain evidence="1 2">CECT 4462</strain>
    </source>
</reference>
<dbReference type="AlphaFoldDB" id="A0A839SZL2"/>
<dbReference type="EMBL" id="JACHXI010000001">
    <property type="protein sequence ID" value="MBB3101644.1"/>
    <property type="molecule type" value="Genomic_DNA"/>
</dbReference>
<dbReference type="PANTHER" id="PTHR37526:SF1">
    <property type="entry name" value="PROTEIN TUSB"/>
    <property type="match status" value="1"/>
</dbReference>
<dbReference type="SUPFAM" id="SSF75169">
    <property type="entry name" value="DsrEFH-like"/>
    <property type="match status" value="1"/>
</dbReference>
<protein>
    <submittedName>
        <fullName evidence="1">tRNA 2-thiouridine synthesizing protein B</fullName>
    </submittedName>
</protein>
<dbReference type="Pfam" id="PF04077">
    <property type="entry name" value="DsrH"/>
    <property type="match status" value="1"/>
</dbReference>
<evidence type="ECO:0000313" key="2">
    <source>
        <dbReference type="Proteomes" id="UP000549250"/>
    </source>
</evidence>
<dbReference type="RefSeq" id="WP_183164652.1">
    <property type="nucleotide sequence ID" value="NZ_JACHXI010000001.1"/>
</dbReference>
<dbReference type="GO" id="GO:1990228">
    <property type="term" value="C:sulfurtransferase complex"/>
    <property type="evidence" value="ECO:0007669"/>
    <property type="project" value="TreeGrafter"/>
</dbReference>
<dbReference type="Gene3D" id="3.40.1260.10">
    <property type="entry name" value="DsrEFH-like"/>
    <property type="match status" value="1"/>
</dbReference>
<dbReference type="NCBIfam" id="TIGR03011">
    <property type="entry name" value="sulf_tusB_dsrH"/>
    <property type="match status" value="1"/>
</dbReference>
<name>A0A839SZL2_AZOMA</name>
<accession>A0A839SZL2</accession>
<evidence type="ECO:0000313" key="1">
    <source>
        <dbReference type="EMBL" id="MBB3101644.1"/>
    </source>
</evidence>
<dbReference type="Proteomes" id="UP000549250">
    <property type="component" value="Unassembled WGS sequence"/>
</dbReference>
<organism evidence="1 2">
    <name type="scientific">Azomonas macrocytogenes</name>
    <name type="common">Azotobacter macrocytogenes</name>
    <dbReference type="NCBI Taxonomy" id="69962"/>
    <lineage>
        <taxon>Bacteria</taxon>
        <taxon>Pseudomonadati</taxon>
        <taxon>Pseudomonadota</taxon>
        <taxon>Gammaproteobacteria</taxon>
        <taxon>Pseudomonadales</taxon>
        <taxon>Pseudomonadaceae</taxon>
        <taxon>Azomonas</taxon>
    </lineage>
</organism>
<proteinExistence type="predicted"/>
<dbReference type="InterPro" id="IPR007215">
    <property type="entry name" value="Sulphur_relay_TusB/DsrH"/>
</dbReference>